<name>A0A8B7U1X5_CASCN</name>
<dbReference type="GO" id="GO:0051660">
    <property type="term" value="P:establishment of centrosome localization"/>
    <property type="evidence" value="ECO:0007669"/>
    <property type="project" value="TreeGrafter"/>
</dbReference>
<dbReference type="InterPro" id="IPR052213">
    <property type="entry name" value="PAR3"/>
</dbReference>
<dbReference type="KEGG" id="ccan:109682655"/>
<dbReference type="GO" id="GO:0000226">
    <property type="term" value="P:microtubule cytoskeleton organization"/>
    <property type="evidence" value="ECO:0007669"/>
    <property type="project" value="TreeGrafter"/>
</dbReference>
<evidence type="ECO:0000256" key="1">
    <source>
        <dbReference type="SAM" id="MobiDB-lite"/>
    </source>
</evidence>
<dbReference type="GO" id="GO:0007155">
    <property type="term" value="P:cell adhesion"/>
    <property type="evidence" value="ECO:0007669"/>
    <property type="project" value="TreeGrafter"/>
</dbReference>
<dbReference type="PANTHER" id="PTHR16484:SF4">
    <property type="entry name" value="PARTITIONING DEFECTIVE 3 HOMOLOG B"/>
    <property type="match status" value="1"/>
</dbReference>
<feature type="compositionally biased region" description="Polar residues" evidence="1">
    <location>
        <begin position="246"/>
        <end position="262"/>
    </location>
</feature>
<dbReference type="GO" id="GO:0035091">
    <property type="term" value="F:phosphatidylinositol binding"/>
    <property type="evidence" value="ECO:0007669"/>
    <property type="project" value="TreeGrafter"/>
</dbReference>
<dbReference type="GO" id="GO:0016324">
    <property type="term" value="C:apical plasma membrane"/>
    <property type="evidence" value="ECO:0007669"/>
    <property type="project" value="TreeGrafter"/>
</dbReference>
<gene>
    <name evidence="2" type="primary">LOC109682655</name>
</gene>
<dbReference type="AlphaFoldDB" id="A0A8B7U1X5"/>
<dbReference type="GO" id="GO:0005912">
    <property type="term" value="C:adherens junction"/>
    <property type="evidence" value="ECO:0007669"/>
    <property type="project" value="TreeGrafter"/>
</dbReference>
<sequence>MDLGILTLEQQRQEEGARATYRAPKKEILGKHFATTCITRSFQQLRMVSRLRTIQHSYHLGNAHSPWDMCQRAACHLCPPVMAVFLLKELSIRFKGRPTPVRSLADLQRAVCRALIYGDSALKGKTHRGVWDPLSNPLPLWALGTIKGQMEAPRDNTLDQWLKCLSLTESPSKDFGPTLGLKKSSSLESLQTAVAEVRKNELPFHRPRPHMVRGRGCNESFRAAIDKSYDGPEELETDGLSDKSSHSGQGALNYESAPQGNSKLEDVENKARKGKKVKEKEKKKEKGKLKVKEKKRKEENEDPERKMKRKGFGAMLRYNPSKATLVLPLLFLLVKSLLCIDSEKSASFPLFLTQCIKTQTECVFFFCTSRKKLLW</sequence>
<dbReference type="GO" id="GO:0043296">
    <property type="term" value="C:apical junction complex"/>
    <property type="evidence" value="ECO:0007669"/>
    <property type="project" value="TreeGrafter"/>
</dbReference>
<dbReference type="GO" id="GO:0030010">
    <property type="term" value="P:establishment of cell polarity"/>
    <property type="evidence" value="ECO:0007669"/>
    <property type="project" value="TreeGrafter"/>
</dbReference>
<dbReference type="PANTHER" id="PTHR16484">
    <property type="entry name" value="PARTITIONING DEFECTIVE 3 RELATED"/>
    <property type="match status" value="1"/>
</dbReference>
<dbReference type="GO" id="GO:0045197">
    <property type="term" value="P:establishment or maintenance of epithelial cell apical/basal polarity"/>
    <property type="evidence" value="ECO:0007669"/>
    <property type="project" value="TreeGrafter"/>
</dbReference>
<accession>A0A8B7U1X5</accession>
<dbReference type="RefSeq" id="XP_020013614.1">
    <property type="nucleotide sequence ID" value="XM_020158025.1"/>
</dbReference>
<protein>
    <submittedName>
        <fullName evidence="2">Vacuolar protein sorting-associated protein 13D</fullName>
    </submittedName>
</protein>
<feature type="region of interest" description="Disordered" evidence="1">
    <location>
        <begin position="228"/>
        <end position="307"/>
    </location>
</feature>
<feature type="compositionally biased region" description="Basic and acidic residues" evidence="1">
    <location>
        <begin position="278"/>
        <end position="305"/>
    </location>
</feature>
<dbReference type="GO" id="GO:0005938">
    <property type="term" value="C:cell cortex"/>
    <property type="evidence" value="ECO:0007669"/>
    <property type="project" value="TreeGrafter"/>
</dbReference>
<dbReference type="OrthoDB" id="6264899at2759"/>
<evidence type="ECO:0000313" key="2">
    <source>
        <dbReference type="RefSeq" id="XP_020013614.1"/>
    </source>
</evidence>
<organism evidence="2">
    <name type="scientific">Castor canadensis</name>
    <name type="common">American beaver</name>
    <dbReference type="NCBI Taxonomy" id="51338"/>
    <lineage>
        <taxon>Eukaryota</taxon>
        <taxon>Metazoa</taxon>
        <taxon>Chordata</taxon>
        <taxon>Craniata</taxon>
        <taxon>Vertebrata</taxon>
        <taxon>Euteleostomi</taxon>
        <taxon>Mammalia</taxon>
        <taxon>Eutheria</taxon>
        <taxon>Euarchontoglires</taxon>
        <taxon>Glires</taxon>
        <taxon>Rodentia</taxon>
        <taxon>Castorimorpha</taxon>
        <taxon>Castoridae</taxon>
        <taxon>Castor</taxon>
    </lineage>
</organism>
<proteinExistence type="predicted"/>
<reference evidence="2" key="1">
    <citation type="submission" date="2025-08" db="UniProtKB">
        <authorList>
            <consortium name="RefSeq"/>
        </authorList>
    </citation>
    <scope>IDENTIFICATION</scope>
    <source>
        <tissue evidence="2">Leukocyte</tissue>
    </source>
</reference>
<dbReference type="GO" id="GO:0008104">
    <property type="term" value="P:intracellular protein localization"/>
    <property type="evidence" value="ECO:0007669"/>
    <property type="project" value="TreeGrafter"/>
</dbReference>